<name>A0A8S5U621_9CAUD</name>
<accession>A0A8S5U621</accession>
<protein>
    <submittedName>
        <fullName evidence="1">Uncharacterized protein</fullName>
    </submittedName>
</protein>
<proteinExistence type="predicted"/>
<sequence length="33" mass="3959">MKNNAEIGHFTLCVACPRTLWAIYKRFMGFYEF</sequence>
<dbReference type="EMBL" id="BK016018">
    <property type="protein sequence ID" value="DAF89928.1"/>
    <property type="molecule type" value="Genomic_DNA"/>
</dbReference>
<organism evidence="1">
    <name type="scientific">Siphoviridae sp. ctwHj1</name>
    <dbReference type="NCBI Taxonomy" id="2825727"/>
    <lineage>
        <taxon>Viruses</taxon>
        <taxon>Duplodnaviria</taxon>
        <taxon>Heunggongvirae</taxon>
        <taxon>Uroviricota</taxon>
        <taxon>Caudoviricetes</taxon>
    </lineage>
</organism>
<reference evidence="1" key="1">
    <citation type="journal article" date="2021" name="Proc. Natl. Acad. Sci. U.S.A.">
        <title>A Catalog of Tens of Thousands of Viruses from Human Metagenomes Reveals Hidden Associations with Chronic Diseases.</title>
        <authorList>
            <person name="Tisza M.J."/>
            <person name="Buck C.B."/>
        </authorList>
    </citation>
    <scope>NUCLEOTIDE SEQUENCE</scope>
    <source>
        <strain evidence="1">CtwHj1</strain>
    </source>
</reference>
<evidence type="ECO:0000313" key="1">
    <source>
        <dbReference type="EMBL" id="DAF89928.1"/>
    </source>
</evidence>